<dbReference type="PANTHER" id="PTHR43467:SF2">
    <property type="entry name" value="COBALT-PRECORRIN-2 C(20)-METHYLTRANSFERASE"/>
    <property type="match status" value="1"/>
</dbReference>
<sequence>MSLGKLIGVALGPGDPELITLKGLKALQNADLIFYPASSIKESKITSFSYDILKQLNVETESLPLVIPMTGKNREMHYQKAFDEIHKELKKGKNVAVVSEGDALFYSTFGYILKIAQEANVDCKVIPGIPAFIATGAEGEKPVTEGNQALKVIARPNGFEEIEEALKENQTLVVMKMSVLDNWSDFLEKQNRSFFYIERVGTPQQYSTSNVQDLKLRTIPYFSLIIIYA</sequence>
<dbReference type="Pfam" id="PF00590">
    <property type="entry name" value="TP_methylase"/>
    <property type="match status" value="1"/>
</dbReference>
<reference evidence="9 10" key="1">
    <citation type="submission" date="2018-05" db="EMBL/GenBank/DDBJ databases">
        <title>Marinifilum breve JC075T sp. nov., a marine bacterium isolated from Yongle Blue Hole in the South China Sea.</title>
        <authorList>
            <person name="Fu T."/>
        </authorList>
    </citation>
    <scope>NUCLEOTIDE SEQUENCE [LARGE SCALE GENOMIC DNA]</scope>
    <source>
        <strain evidence="9 10">JC075</strain>
    </source>
</reference>
<evidence type="ECO:0000256" key="4">
    <source>
        <dbReference type="ARBA" id="ARBA00022603"/>
    </source>
</evidence>
<dbReference type="AlphaFoldDB" id="A0A2V3ZSH2"/>
<dbReference type="InterPro" id="IPR014776">
    <property type="entry name" value="4pyrrole_Mease_sub2"/>
</dbReference>
<accession>A0A2V3ZSH2</accession>
<evidence type="ECO:0000259" key="8">
    <source>
        <dbReference type="Pfam" id="PF00590"/>
    </source>
</evidence>
<dbReference type="OrthoDB" id="9815856at2"/>
<dbReference type="NCBIfam" id="TIGR01467">
    <property type="entry name" value="cobI_cbiL"/>
    <property type="match status" value="1"/>
</dbReference>
<dbReference type="UniPathway" id="UPA00148"/>
<dbReference type="CDD" id="cd11645">
    <property type="entry name" value="Precorrin_2_C20_MT"/>
    <property type="match status" value="1"/>
</dbReference>
<comment type="similarity">
    <text evidence="2 7">Belongs to the precorrin methyltransferase family.</text>
</comment>
<dbReference type="Gene3D" id="3.40.1010.10">
    <property type="entry name" value="Cobalt-precorrin-4 Transmethylase, Domain 1"/>
    <property type="match status" value="1"/>
</dbReference>
<comment type="pathway">
    <text evidence="1">Cofactor biosynthesis; adenosylcobalamin biosynthesis.</text>
</comment>
<feature type="domain" description="Tetrapyrrole methylase" evidence="8">
    <location>
        <begin position="5"/>
        <end position="208"/>
    </location>
</feature>
<dbReference type="InterPro" id="IPR035996">
    <property type="entry name" value="4pyrrol_Methylase_sf"/>
</dbReference>
<evidence type="ECO:0000256" key="2">
    <source>
        <dbReference type="ARBA" id="ARBA00005879"/>
    </source>
</evidence>
<comment type="caution">
    <text evidence="9">The sequence shown here is derived from an EMBL/GenBank/DDBJ whole genome shotgun (WGS) entry which is preliminary data.</text>
</comment>
<keyword evidence="3" id="KW-0169">Cobalamin biosynthesis</keyword>
<evidence type="ECO:0000256" key="6">
    <source>
        <dbReference type="ARBA" id="ARBA00022691"/>
    </source>
</evidence>
<protein>
    <submittedName>
        <fullName evidence="9">Precorrin-2 C(20)-methyltransferase</fullName>
    </submittedName>
</protein>
<proteinExistence type="inferred from homology"/>
<dbReference type="PANTHER" id="PTHR43467">
    <property type="entry name" value="COBALT-PRECORRIN-2 C(20)-METHYLTRANSFERASE"/>
    <property type="match status" value="1"/>
</dbReference>
<gene>
    <name evidence="9" type="primary">cobI</name>
    <name evidence="9" type="ORF">DF185_21105</name>
</gene>
<evidence type="ECO:0000256" key="3">
    <source>
        <dbReference type="ARBA" id="ARBA00022573"/>
    </source>
</evidence>
<dbReference type="RefSeq" id="WP_110363410.1">
    <property type="nucleotide sequence ID" value="NZ_QFLI01000013.1"/>
</dbReference>
<dbReference type="PIRSF" id="PIRSF036427">
    <property type="entry name" value="Precrrn-2_mtase"/>
    <property type="match status" value="1"/>
</dbReference>
<evidence type="ECO:0000313" key="10">
    <source>
        <dbReference type="Proteomes" id="UP000248079"/>
    </source>
</evidence>
<dbReference type="EMBL" id="QFLI01000013">
    <property type="protein sequence ID" value="PXX96055.1"/>
    <property type="molecule type" value="Genomic_DNA"/>
</dbReference>
<evidence type="ECO:0000313" key="9">
    <source>
        <dbReference type="EMBL" id="PXX96055.1"/>
    </source>
</evidence>
<dbReference type="Gene3D" id="3.30.950.10">
    <property type="entry name" value="Methyltransferase, Cobalt-precorrin-4 Transmethylase, Domain 2"/>
    <property type="match status" value="1"/>
</dbReference>
<name>A0A2V3ZSH2_9BACT</name>
<dbReference type="InterPro" id="IPR014777">
    <property type="entry name" value="4pyrrole_Mease_sub1"/>
</dbReference>
<keyword evidence="5 9" id="KW-0808">Transferase</keyword>
<evidence type="ECO:0000256" key="1">
    <source>
        <dbReference type="ARBA" id="ARBA00004953"/>
    </source>
</evidence>
<dbReference type="Proteomes" id="UP000248079">
    <property type="component" value="Unassembled WGS sequence"/>
</dbReference>
<evidence type="ECO:0000256" key="7">
    <source>
        <dbReference type="PIRNR" id="PIRNR036427"/>
    </source>
</evidence>
<evidence type="ECO:0000256" key="5">
    <source>
        <dbReference type="ARBA" id="ARBA00022679"/>
    </source>
</evidence>
<keyword evidence="10" id="KW-1185">Reference proteome</keyword>
<organism evidence="9 10">
    <name type="scientific">Marinifilum breve</name>
    <dbReference type="NCBI Taxonomy" id="2184082"/>
    <lineage>
        <taxon>Bacteria</taxon>
        <taxon>Pseudomonadati</taxon>
        <taxon>Bacteroidota</taxon>
        <taxon>Bacteroidia</taxon>
        <taxon>Marinilabiliales</taxon>
        <taxon>Marinifilaceae</taxon>
    </lineage>
</organism>
<dbReference type="SUPFAM" id="SSF53790">
    <property type="entry name" value="Tetrapyrrole methylase"/>
    <property type="match status" value="1"/>
</dbReference>
<dbReference type="GO" id="GO:0009236">
    <property type="term" value="P:cobalamin biosynthetic process"/>
    <property type="evidence" value="ECO:0007669"/>
    <property type="project" value="UniProtKB-UniRule"/>
</dbReference>
<dbReference type="GO" id="GO:0032259">
    <property type="term" value="P:methylation"/>
    <property type="evidence" value="ECO:0007669"/>
    <property type="project" value="UniProtKB-KW"/>
</dbReference>
<keyword evidence="4 9" id="KW-0489">Methyltransferase</keyword>
<keyword evidence="6" id="KW-0949">S-adenosyl-L-methionine</keyword>
<dbReference type="GO" id="GO:0030788">
    <property type="term" value="F:precorrin-2 C20-methyltransferase activity"/>
    <property type="evidence" value="ECO:0007669"/>
    <property type="project" value="InterPro"/>
</dbReference>
<dbReference type="InterPro" id="IPR012382">
    <property type="entry name" value="CobI/CbiL"/>
</dbReference>
<dbReference type="InterPro" id="IPR006364">
    <property type="entry name" value="CobI/CbiL/CobIJ_dom"/>
</dbReference>
<dbReference type="InterPro" id="IPR000878">
    <property type="entry name" value="4pyrrol_Mease"/>
</dbReference>